<protein>
    <recommendedName>
        <fullName evidence="3">Carboxypeptidase regulatory-like domain-containing protein</fullName>
    </recommendedName>
</protein>
<dbReference type="EMBL" id="JAEQND010000006">
    <property type="protein sequence ID" value="MBL0425858.1"/>
    <property type="molecule type" value="Genomic_DNA"/>
</dbReference>
<sequence length="587" mass="59068">MNFNSLSKTMAAGAVALLMAGCGGGGGDDEVAAPATPTPPAASLQVSGTAATGLALAGADVQVKCAAGNGTATTSASGAYSVSLVGGALPCIIRVTGSAAGVQVTLHSVTEAGSSDATTNKTSAVANVTPLTEIVVAQLTGGLPTQVFANFGATSATQITADKLSAATTTVLATLKDATGLDFGSIDPFKAPLVAATSGAPAQGNAYDKLLDQLGDKVAPEALPQLVTQVATASASGSTSGLQDAMASVDAGSLPGCPAVLGGNYRIVEYFGSSYVRNLNFRTMKITRPGSTGAGLDITVDPAKACAFQVAGNNGTADVQLDFAMGASGVGAARILNLTANRNNIAYVFPVQSHTLAEITGSWTFHQGGFIPGEGLVHSPGKVDIAANGTAVPCDYPFGASTWSTCTPDTTNLKVATRDDGGVNLMAGTSVAASFWGYRSPSGSLTLFGTTNEVGSTDPAVEQTVLVLFKPNPQQLPAAGTLSKYWDVTLARPLNAAPGQNNATIVADSNTILSVDTASSSVVRKRASDGREDTVVYNAPLPGLRYRAQTSTVLGVYQMPLPGTNVVLSVNSAPASTHLYNLSVGRP</sequence>
<gene>
    <name evidence="1" type="ORF">JI746_12125</name>
</gene>
<evidence type="ECO:0000313" key="1">
    <source>
        <dbReference type="EMBL" id="MBL0425858.1"/>
    </source>
</evidence>
<reference evidence="1 2" key="1">
    <citation type="journal article" date="2017" name="Int. J. Syst. Evol. Microbiol.">
        <title>Ramlibacter alkalitolerans sp. nov., alkali-tolerant bacterium isolated from soil of ginseng.</title>
        <authorList>
            <person name="Lee D.H."/>
            <person name="Cha C.J."/>
        </authorList>
    </citation>
    <scope>NUCLEOTIDE SEQUENCE [LARGE SCALE GENOMIC DNA]</scope>
    <source>
        <strain evidence="1 2">KACC 19305</strain>
    </source>
</reference>
<accession>A0ABS1JNK8</accession>
<proteinExistence type="predicted"/>
<dbReference type="Proteomes" id="UP000622707">
    <property type="component" value="Unassembled WGS sequence"/>
</dbReference>
<name>A0ABS1JNK8_9BURK</name>
<keyword evidence="2" id="KW-1185">Reference proteome</keyword>
<evidence type="ECO:0000313" key="2">
    <source>
        <dbReference type="Proteomes" id="UP000622707"/>
    </source>
</evidence>
<evidence type="ECO:0008006" key="3">
    <source>
        <dbReference type="Google" id="ProtNLM"/>
    </source>
</evidence>
<dbReference type="RefSeq" id="WP_201689768.1">
    <property type="nucleotide sequence ID" value="NZ_JAEQND010000006.1"/>
</dbReference>
<comment type="caution">
    <text evidence="1">The sequence shown here is derived from an EMBL/GenBank/DDBJ whole genome shotgun (WGS) entry which is preliminary data.</text>
</comment>
<organism evidence="1 2">
    <name type="scientific">Ramlibacter alkalitolerans</name>
    <dbReference type="NCBI Taxonomy" id="2039631"/>
    <lineage>
        <taxon>Bacteria</taxon>
        <taxon>Pseudomonadati</taxon>
        <taxon>Pseudomonadota</taxon>
        <taxon>Betaproteobacteria</taxon>
        <taxon>Burkholderiales</taxon>
        <taxon>Comamonadaceae</taxon>
        <taxon>Ramlibacter</taxon>
    </lineage>
</organism>